<dbReference type="GO" id="GO:0043190">
    <property type="term" value="C:ATP-binding cassette (ABC) transporter complex"/>
    <property type="evidence" value="ECO:0007669"/>
    <property type="project" value="InterPro"/>
</dbReference>
<comment type="caution">
    <text evidence="3">The sequence shown here is derived from an EMBL/GenBank/DDBJ whole genome shotgun (WGS) entry which is preliminary data.</text>
</comment>
<proteinExistence type="predicted"/>
<dbReference type="SUPFAM" id="SSF53850">
    <property type="entry name" value="Periplasmic binding protein-like II"/>
    <property type="match status" value="1"/>
</dbReference>
<dbReference type="InterPro" id="IPR007210">
    <property type="entry name" value="ABC_Gly_betaine_transp_sub-bd"/>
</dbReference>
<accession>A0A231GXL8</accession>
<feature type="domain" description="ABC-type glycine betaine transport system substrate-binding" evidence="2">
    <location>
        <begin position="306"/>
        <end position="372"/>
    </location>
</feature>
<dbReference type="Pfam" id="PF04069">
    <property type="entry name" value="OpuAC"/>
    <property type="match status" value="2"/>
</dbReference>
<organism evidence="3 4">
    <name type="scientific">Nocardia cerradoensis</name>
    <dbReference type="NCBI Taxonomy" id="85688"/>
    <lineage>
        <taxon>Bacteria</taxon>
        <taxon>Bacillati</taxon>
        <taxon>Actinomycetota</taxon>
        <taxon>Actinomycetes</taxon>
        <taxon>Mycobacteriales</taxon>
        <taxon>Nocardiaceae</taxon>
        <taxon>Nocardia</taxon>
    </lineage>
</organism>
<dbReference type="Gene3D" id="3.40.190.10">
    <property type="entry name" value="Periplasmic binding protein-like II"/>
    <property type="match status" value="2"/>
</dbReference>
<dbReference type="Gene3D" id="3.40.190.120">
    <property type="entry name" value="Osmoprotection protein (prox), domain 2"/>
    <property type="match status" value="1"/>
</dbReference>
<dbReference type="Proteomes" id="UP000215506">
    <property type="component" value="Unassembled WGS sequence"/>
</dbReference>
<dbReference type="GO" id="GO:0022857">
    <property type="term" value="F:transmembrane transporter activity"/>
    <property type="evidence" value="ECO:0007669"/>
    <property type="project" value="InterPro"/>
</dbReference>
<feature type="domain" description="ABC-type glycine betaine transport system substrate-binding" evidence="2">
    <location>
        <begin position="63"/>
        <end position="116"/>
    </location>
</feature>
<reference evidence="3 4" key="1">
    <citation type="submission" date="2017-07" db="EMBL/GenBank/DDBJ databases">
        <title>First draft Genome Sequence of Nocardia cerradoensis isolated from human infection.</title>
        <authorList>
            <person name="Carrasco G."/>
        </authorList>
    </citation>
    <scope>NUCLEOTIDE SEQUENCE [LARGE SCALE GENOMIC DNA]</scope>
    <source>
        <strain evidence="3 4">CNM20130759</strain>
    </source>
</reference>
<dbReference type="AlphaFoldDB" id="A0A231GXL8"/>
<evidence type="ECO:0000256" key="1">
    <source>
        <dbReference type="SAM" id="MobiDB-lite"/>
    </source>
</evidence>
<keyword evidence="4" id="KW-1185">Reference proteome</keyword>
<feature type="region of interest" description="Disordered" evidence="1">
    <location>
        <begin position="128"/>
        <end position="159"/>
    </location>
</feature>
<gene>
    <name evidence="3" type="ORF">B7C42_06507</name>
</gene>
<sequence length="375" mass="38935">MRPTYDSCAGAPLGRRMWLSLTIGSGCRRMGLAGSVRVTARVLVAVTAATVAVACATGNGESTIIVGAGDSAQSEVLAEIYAQALARTGTRTTVKKHLGQRADYLAALDSGTITLVGDTSGDLLTTFDSSSSATAPDRATAASVAEHHEPGPPIDMTAGTPTTLEARYIGSVADDLSRAVPEGLAVSDFADATDLRPQLALGAAAAARYPANATDLARHCNELTVGIAGGRELDPLRTPRDPQRDVLTPLHTVYGCDITHHVDFPGDGELRKALHDGAVDAGVFTSSVALLPGGPGDTAGGTGPAVVTDPAYAFRAQNVVPLRRQGALDQRQIKKLNYVAGELSTADLATMVRRVRDEHASAADLARIWLDEHAL</sequence>
<protein>
    <recommendedName>
        <fullName evidence="2">ABC-type glycine betaine transport system substrate-binding domain-containing protein</fullName>
    </recommendedName>
</protein>
<dbReference type="EMBL" id="NGAF01000020">
    <property type="protein sequence ID" value="OXR41364.1"/>
    <property type="molecule type" value="Genomic_DNA"/>
</dbReference>
<dbReference type="PROSITE" id="PS51257">
    <property type="entry name" value="PROKAR_LIPOPROTEIN"/>
    <property type="match status" value="1"/>
</dbReference>
<evidence type="ECO:0000313" key="4">
    <source>
        <dbReference type="Proteomes" id="UP000215506"/>
    </source>
</evidence>
<evidence type="ECO:0000259" key="2">
    <source>
        <dbReference type="Pfam" id="PF04069"/>
    </source>
</evidence>
<name>A0A231GXL8_9NOCA</name>
<evidence type="ECO:0000313" key="3">
    <source>
        <dbReference type="EMBL" id="OXR41364.1"/>
    </source>
</evidence>